<dbReference type="Gene3D" id="3.40.50.1820">
    <property type="entry name" value="alpha/beta hydrolase"/>
    <property type="match status" value="1"/>
</dbReference>
<gene>
    <name evidence="2" type="ORF">PCASD_24288</name>
</gene>
<dbReference type="Proteomes" id="UP000235392">
    <property type="component" value="Unassembled WGS sequence"/>
</dbReference>
<comment type="caution">
    <text evidence="2">The sequence shown here is derived from an EMBL/GenBank/DDBJ whole genome shotgun (WGS) entry which is preliminary data.</text>
</comment>
<sequence>MTHHSQPLVASPKISSRVRVPSLLPKLKAISPKQSNATSRPAHQPGHRDYLSTDYLEPTMNSLNLHQFNQDCPSPLPSAHFRGSQQIMKKPPVSHIQHHNYYDEYIDTRHVVARYKLSKTSASELSSTSISASPPLNTAQHSMLPFVKAIGDFFLWLYSIMAKKFHCLLFGNPGQILPSHREPSLPQLYKLVIPISGCSLEIEGRVAHSDKLKDVHYQIYSRPDFPANEIEADIIYLPEVPLNGPMDVSPLMSSFINGGYRIIIPQVNGLIKTSRSGAQSIPDVGNQSRVIATVLRHLRYQDMESEKSFRTGAAKLELDMIEAETSKISSTSSLGRPIFLLGLGHAALVALSYPLEIGQPIHDFPPSTGSSGALSIPSVSARAEPAGSLMGKLNSFCDSVNSGMTGLGWWAQGSAKQARAESKVSGPLPNIHGIIAIGPKLDPNGSSHKRNSWIYKTKKVTQSPGVGPANYSPSISNAVKRLHLNASNIRVPVMIVHGTKEAFNLVEGTNSFYGALASMESTLVFCPTLRHSGDLAGDSARNGLVLDCMKWIGERTVQKIDLPPDASTDTLRLPLPIKTSDFKPINQNASTNMEVASGTTSQSSLMVADLEEVDCSSDFGTWFGSESDSGRTYSRNSYGGESIRSFTTQSVRLSAGSLLYSPELLGSMSIEIQLDCQRTPKFNSPHLSSGFPSPTLRTPATDFFPFLPFSAKIIEHGPRDVVAVLRSNRDSYQSLSCVNIPGSSLGFN</sequence>
<name>A0A2N5TKA3_9BASI</name>
<organism evidence="2 3">
    <name type="scientific">Puccinia coronata f. sp. avenae</name>
    <dbReference type="NCBI Taxonomy" id="200324"/>
    <lineage>
        <taxon>Eukaryota</taxon>
        <taxon>Fungi</taxon>
        <taxon>Dikarya</taxon>
        <taxon>Basidiomycota</taxon>
        <taxon>Pucciniomycotina</taxon>
        <taxon>Pucciniomycetes</taxon>
        <taxon>Pucciniales</taxon>
        <taxon>Pucciniaceae</taxon>
        <taxon>Puccinia</taxon>
    </lineage>
</organism>
<dbReference type="InterPro" id="IPR029058">
    <property type="entry name" value="AB_hydrolase_fold"/>
</dbReference>
<dbReference type="SUPFAM" id="SSF53474">
    <property type="entry name" value="alpha/beta-Hydrolases"/>
    <property type="match status" value="1"/>
</dbReference>
<protein>
    <submittedName>
        <fullName evidence="2">Uncharacterized protein</fullName>
    </submittedName>
</protein>
<dbReference type="EMBL" id="PGCI01000500">
    <property type="protein sequence ID" value="PLW25894.1"/>
    <property type="molecule type" value="Genomic_DNA"/>
</dbReference>
<feature type="compositionally biased region" description="Polar residues" evidence="1">
    <location>
        <begin position="32"/>
        <end position="41"/>
    </location>
</feature>
<evidence type="ECO:0000313" key="2">
    <source>
        <dbReference type="EMBL" id="PLW25894.1"/>
    </source>
</evidence>
<proteinExistence type="predicted"/>
<dbReference type="AlphaFoldDB" id="A0A2N5TKA3"/>
<feature type="region of interest" description="Disordered" evidence="1">
    <location>
        <begin position="27"/>
        <end position="51"/>
    </location>
</feature>
<accession>A0A2N5TKA3</accession>
<evidence type="ECO:0000313" key="3">
    <source>
        <dbReference type="Proteomes" id="UP000235392"/>
    </source>
</evidence>
<reference evidence="2 3" key="1">
    <citation type="submission" date="2017-11" db="EMBL/GenBank/DDBJ databases">
        <title>De novo assembly and phasing of dikaryotic genomes from two isolates of Puccinia coronata f. sp. avenae, the causal agent of oat crown rust.</title>
        <authorList>
            <person name="Miller M.E."/>
            <person name="Zhang Y."/>
            <person name="Omidvar V."/>
            <person name="Sperschneider J."/>
            <person name="Schwessinger B."/>
            <person name="Raley C."/>
            <person name="Palmer J.M."/>
            <person name="Garnica D."/>
            <person name="Upadhyaya N."/>
            <person name="Rathjen J."/>
            <person name="Taylor J.M."/>
            <person name="Park R.F."/>
            <person name="Dodds P.N."/>
            <person name="Hirsch C.D."/>
            <person name="Kianian S.F."/>
            <person name="Figueroa M."/>
        </authorList>
    </citation>
    <scope>NUCLEOTIDE SEQUENCE [LARGE SCALE GENOMIC DNA]</scope>
    <source>
        <strain evidence="2">12SD80</strain>
    </source>
</reference>
<evidence type="ECO:0000256" key="1">
    <source>
        <dbReference type="SAM" id="MobiDB-lite"/>
    </source>
</evidence>